<dbReference type="OrthoDB" id="10259622at2759"/>
<dbReference type="Proteomes" id="UP000076738">
    <property type="component" value="Unassembled WGS sequence"/>
</dbReference>
<proteinExistence type="predicted"/>
<sequence>MYLLFIKASMRAESETLSVVVVPSSKAIGKRSRHELTEIELWRGRILEIRIPTSRTRSRNDNQANEQPKDVWVIVAWYYSPLTYKTMGVPTDQRGYRKGDFGKRELIFTPTHTDPVHIDTLNGTEAILDYDEKDYDQDDIPEEAFYKRSVYDTVHQIWEDGPPTRECICKQTFKVYDDQEMHYCPRAGCHKWYHEACLEKHDFMIRERALRKFEDEWEATFDEEWLGDIKEEVDALPRGNSIEIPKRLESYARRPIMKGGKHGVNGNAAATFRARWIIHQARKEVPIPDKYKDFCKYKRRSKSNGGAQAKERVRRSTMVHFEPYKQGPFLYCFICPSCKKAI</sequence>
<dbReference type="GO" id="GO:0003682">
    <property type="term" value="F:chromatin binding"/>
    <property type="evidence" value="ECO:0007669"/>
    <property type="project" value="InterPro"/>
</dbReference>
<evidence type="ECO:0000259" key="1">
    <source>
        <dbReference type="PROSITE" id="PS51038"/>
    </source>
</evidence>
<dbReference type="EMBL" id="KV417283">
    <property type="protein sequence ID" value="KZO96597.1"/>
    <property type="molecule type" value="Genomic_DNA"/>
</dbReference>
<dbReference type="AlphaFoldDB" id="A0A167MDE3"/>
<dbReference type="SUPFAM" id="SSF57903">
    <property type="entry name" value="FYVE/PHD zinc finger"/>
    <property type="match status" value="1"/>
</dbReference>
<dbReference type="PROSITE" id="PS51038">
    <property type="entry name" value="BAH"/>
    <property type="match status" value="1"/>
</dbReference>
<name>A0A167MDE3_CALVF</name>
<dbReference type="InterPro" id="IPR011011">
    <property type="entry name" value="Znf_FYVE_PHD"/>
</dbReference>
<gene>
    <name evidence="2" type="ORF">CALVIDRAFT_108249</name>
</gene>
<dbReference type="InterPro" id="IPR001025">
    <property type="entry name" value="BAH_dom"/>
</dbReference>
<keyword evidence="3" id="KW-1185">Reference proteome</keyword>
<feature type="domain" description="BAH" evidence="1">
    <location>
        <begin position="20"/>
        <end position="162"/>
    </location>
</feature>
<protein>
    <recommendedName>
        <fullName evidence="1">BAH domain-containing protein</fullName>
    </recommendedName>
</protein>
<accession>A0A167MDE3</accession>
<reference evidence="2 3" key="1">
    <citation type="journal article" date="2016" name="Mol. Biol. Evol.">
        <title>Comparative Genomics of Early-Diverging Mushroom-Forming Fungi Provides Insights into the Origins of Lignocellulose Decay Capabilities.</title>
        <authorList>
            <person name="Nagy L.G."/>
            <person name="Riley R."/>
            <person name="Tritt A."/>
            <person name="Adam C."/>
            <person name="Daum C."/>
            <person name="Floudas D."/>
            <person name="Sun H."/>
            <person name="Yadav J.S."/>
            <person name="Pangilinan J."/>
            <person name="Larsson K.H."/>
            <person name="Matsuura K."/>
            <person name="Barry K."/>
            <person name="Labutti K."/>
            <person name="Kuo R."/>
            <person name="Ohm R.A."/>
            <person name="Bhattacharya S.S."/>
            <person name="Shirouzu T."/>
            <person name="Yoshinaga Y."/>
            <person name="Martin F.M."/>
            <person name="Grigoriev I.V."/>
            <person name="Hibbett D.S."/>
        </authorList>
    </citation>
    <scope>NUCLEOTIDE SEQUENCE [LARGE SCALE GENOMIC DNA]</scope>
    <source>
        <strain evidence="2 3">TUFC12733</strain>
    </source>
</reference>
<evidence type="ECO:0000313" key="3">
    <source>
        <dbReference type="Proteomes" id="UP000076738"/>
    </source>
</evidence>
<organism evidence="2 3">
    <name type="scientific">Calocera viscosa (strain TUFC12733)</name>
    <dbReference type="NCBI Taxonomy" id="1330018"/>
    <lineage>
        <taxon>Eukaryota</taxon>
        <taxon>Fungi</taxon>
        <taxon>Dikarya</taxon>
        <taxon>Basidiomycota</taxon>
        <taxon>Agaricomycotina</taxon>
        <taxon>Dacrymycetes</taxon>
        <taxon>Dacrymycetales</taxon>
        <taxon>Dacrymycetaceae</taxon>
        <taxon>Calocera</taxon>
    </lineage>
</organism>
<evidence type="ECO:0000313" key="2">
    <source>
        <dbReference type="EMBL" id="KZO96597.1"/>
    </source>
</evidence>